<dbReference type="InterPro" id="IPR042468">
    <property type="entry name" value="Peptidase_C65_otubain_sub1"/>
</dbReference>
<dbReference type="GO" id="GO:0043130">
    <property type="term" value="F:ubiquitin binding"/>
    <property type="evidence" value="ECO:0007669"/>
    <property type="project" value="TreeGrafter"/>
</dbReference>
<dbReference type="GO" id="GO:0006508">
    <property type="term" value="P:proteolysis"/>
    <property type="evidence" value="ECO:0007669"/>
    <property type="project" value="UniProtKB-KW"/>
</dbReference>
<evidence type="ECO:0000256" key="5">
    <source>
        <dbReference type="ARBA" id="ARBA00022801"/>
    </source>
</evidence>
<dbReference type="GO" id="GO:0005634">
    <property type="term" value="C:nucleus"/>
    <property type="evidence" value="ECO:0007669"/>
    <property type="project" value="TreeGrafter"/>
</dbReference>
<protein>
    <recommendedName>
        <fullName evidence="2">ubiquitinyl hydrolase 1</fullName>
        <ecNumber evidence="2">3.4.19.12</ecNumber>
    </recommendedName>
</protein>
<evidence type="ECO:0000256" key="4">
    <source>
        <dbReference type="ARBA" id="ARBA00022786"/>
    </source>
</evidence>
<dbReference type="PANTHER" id="PTHR12931:SF15">
    <property type="entry name" value="UBIQUITIN THIOESTERASE OTUBAIN-LIKE"/>
    <property type="match status" value="1"/>
</dbReference>
<evidence type="ECO:0000259" key="7">
    <source>
        <dbReference type="PROSITE" id="PS50802"/>
    </source>
</evidence>
<evidence type="ECO:0000256" key="3">
    <source>
        <dbReference type="ARBA" id="ARBA00022670"/>
    </source>
</evidence>
<reference evidence="8 9" key="1">
    <citation type="submission" date="2014-02" db="EMBL/GenBank/DDBJ databases">
        <title>Transposable element dynamics among asymbiotic and ectomycorrhizal Amanita fungi.</title>
        <authorList>
            <consortium name="DOE Joint Genome Institute"/>
            <person name="Hess J."/>
            <person name="Skrede I."/>
            <person name="Wolfe B."/>
            <person name="LaButti K."/>
            <person name="Ohm R.A."/>
            <person name="Grigoriev I.V."/>
            <person name="Pringle A."/>
        </authorList>
    </citation>
    <scope>NUCLEOTIDE SEQUENCE [LARGE SCALE GENOMIC DNA]</scope>
    <source>
        <strain evidence="8 9">SKay4041</strain>
    </source>
</reference>
<comment type="catalytic activity">
    <reaction evidence="1">
        <text>Thiol-dependent hydrolysis of ester, thioester, amide, peptide and isopeptide bonds formed by the C-terminal Gly of ubiquitin (a 76-residue protein attached to proteins as an intracellular targeting signal).</text>
        <dbReference type="EC" id="3.4.19.12"/>
    </reaction>
</comment>
<keyword evidence="3" id="KW-0645">Protease</keyword>
<evidence type="ECO:0000256" key="6">
    <source>
        <dbReference type="ARBA" id="ARBA00022807"/>
    </source>
</evidence>
<dbReference type="OrthoDB" id="18915at2759"/>
<dbReference type="PANTHER" id="PTHR12931">
    <property type="entry name" value="UBIQUITIN THIOLESTERASE PROTEIN OTUB"/>
    <property type="match status" value="1"/>
</dbReference>
<keyword evidence="6" id="KW-0788">Thiol protease</keyword>
<dbReference type="Gene3D" id="3.30.200.60">
    <property type="entry name" value="Peptidase C65 Otubain, subdomain 1"/>
    <property type="match status" value="1"/>
</dbReference>
<dbReference type="InterPro" id="IPR042467">
    <property type="entry name" value="Peptidase_C65_otubain_sub2"/>
</dbReference>
<evidence type="ECO:0000256" key="1">
    <source>
        <dbReference type="ARBA" id="ARBA00000707"/>
    </source>
</evidence>
<sequence>LSQLTPSQLINLNQNALNELVPQRPLIEDVEPISSLRAEYESGSAVFLKQIDWLDNQGFHRFRRARGDGDCFYRALAFAYVEQVLQSLEQDIAVTSALSLLDATVGQLEVVGFDKLVYEDFYMELYSLVNSILKPDNDGAILTAEKLLAVFQDPPLSNSIVAYLRLLTSSQLRLNEDEYSPFIFHPEFGMPMNVRDFCENFVEGSGKEADHVQMTAICSVLQLNVKVAYLDGRETPKVVEFVEFKNASEEAKPYLTLLYRPGHYDILMRDAPPYQLE</sequence>
<name>A0A2A9NB13_9AGAR</name>
<proteinExistence type="predicted"/>
<dbReference type="STRING" id="703135.A0A2A9NB13"/>
<evidence type="ECO:0000256" key="2">
    <source>
        <dbReference type="ARBA" id="ARBA00012759"/>
    </source>
</evidence>
<dbReference type="Proteomes" id="UP000242287">
    <property type="component" value="Unassembled WGS sequence"/>
</dbReference>
<keyword evidence="9" id="KW-1185">Reference proteome</keyword>
<feature type="non-terminal residue" evidence="8">
    <location>
        <position position="1"/>
    </location>
</feature>
<feature type="domain" description="OTU" evidence="7">
    <location>
        <begin position="60"/>
        <end position="270"/>
    </location>
</feature>
<dbReference type="PROSITE" id="PS50802">
    <property type="entry name" value="OTU"/>
    <property type="match status" value="1"/>
</dbReference>
<dbReference type="Gene3D" id="1.20.1300.20">
    <property type="entry name" value="Peptidase C65 Otubain, subdomain 2"/>
    <property type="match status" value="1"/>
</dbReference>
<dbReference type="InterPro" id="IPR038765">
    <property type="entry name" value="Papain-like_cys_pep_sf"/>
</dbReference>
<gene>
    <name evidence="8" type="ORF">AMATHDRAFT_154758</name>
</gene>
<dbReference type="EMBL" id="KZ302185">
    <property type="protein sequence ID" value="PFH46504.1"/>
    <property type="molecule type" value="Genomic_DNA"/>
</dbReference>
<dbReference type="CDD" id="cd22749">
    <property type="entry name" value="Otubain_C65"/>
    <property type="match status" value="1"/>
</dbReference>
<dbReference type="SUPFAM" id="SSF54001">
    <property type="entry name" value="Cysteine proteinases"/>
    <property type="match status" value="1"/>
</dbReference>
<evidence type="ECO:0000313" key="9">
    <source>
        <dbReference type="Proteomes" id="UP000242287"/>
    </source>
</evidence>
<keyword evidence="5" id="KW-0378">Hydrolase</keyword>
<dbReference type="AlphaFoldDB" id="A0A2A9NB13"/>
<accession>A0A2A9NB13</accession>
<dbReference type="EC" id="3.4.19.12" evidence="2"/>
<dbReference type="GO" id="GO:0071108">
    <property type="term" value="P:protein K48-linked deubiquitination"/>
    <property type="evidence" value="ECO:0007669"/>
    <property type="project" value="TreeGrafter"/>
</dbReference>
<dbReference type="Pfam" id="PF10275">
    <property type="entry name" value="Peptidase_C65"/>
    <property type="match status" value="1"/>
</dbReference>
<dbReference type="InterPro" id="IPR019400">
    <property type="entry name" value="Peptidase_C65_otubain"/>
</dbReference>
<dbReference type="GO" id="GO:0004843">
    <property type="term" value="F:cysteine-type deubiquitinase activity"/>
    <property type="evidence" value="ECO:0007669"/>
    <property type="project" value="UniProtKB-EC"/>
</dbReference>
<evidence type="ECO:0000313" key="8">
    <source>
        <dbReference type="EMBL" id="PFH46504.1"/>
    </source>
</evidence>
<organism evidence="8 9">
    <name type="scientific">Amanita thiersii Skay4041</name>
    <dbReference type="NCBI Taxonomy" id="703135"/>
    <lineage>
        <taxon>Eukaryota</taxon>
        <taxon>Fungi</taxon>
        <taxon>Dikarya</taxon>
        <taxon>Basidiomycota</taxon>
        <taxon>Agaricomycotina</taxon>
        <taxon>Agaricomycetes</taxon>
        <taxon>Agaricomycetidae</taxon>
        <taxon>Agaricales</taxon>
        <taxon>Pluteineae</taxon>
        <taxon>Amanitaceae</taxon>
        <taxon>Amanita</taxon>
    </lineage>
</organism>
<keyword evidence="4" id="KW-0833">Ubl conjugation pathway</keyword>
<dbReference type="InterPro" id="IPR003323">
    <property type="entry name" value="OTU_dom"/>
</dbReference>